<feature type="domain" description="DUF5666" evidence="1">
    <location>
        <begin position="36"/>
        <end position="99"/>
    </location>
</feature>
<proteinExistence type="predicted"/>
<comment type="caution">
    <text evidence="2">The sequence shown here is derived from an EMBL/GenBank/DDBJ whole genome shotgun (WGS) entry which is preliminary data.</text>
</comment>
<dbReference type="PROSITE" id="PS51257">
    <property type="entry name" value="PROKAR_LIPOPROTEIN"/>
    <property type="match status" value="1"/>
</dbReference>
<evidence type="ECO:0000259" key="1">
    <source>
        <dbReference type="Pfam" id="PF18914"/>
    </source>
</evidence>
<dbReference type="EMBL" id="QFXC01000003">
    <property type="protein sequence ID" value="RDH85721.1"/>
    <property type="molecule type" value="Genomic_DNA"/>
</dbReference>
<feature type="domain" description="DUF5666" evidence="1">
    <location>
        <begin position="107"/>
        <end position="171"/>
    </location>
</feature>
<sequence length="487" mass="51142">MKTRIKQLYIFVTALSVAILTACSGGGGLAGIGGSGFISSGTVTGFGSVFINGVEYETVSSTFDVDDVEGTQDDLRIGMVVQVQGSINSDGVTGTATHIQYADDLQGPVSNIITSADFKTLTVLGKTVIVSATGSAFEGLNFSYDSVAQNNVIEVSGFYDELGHLQASYVELKSVTFDSSNVFEVKGVISNLSGTTFEVQGITVDASSASITDLSNGLQNDLLVEVKGFYNSGTFTINATEVEAEDNELSEDGNKVEIEGFITRYVSNGDFDVNGYAVNANNAILTPVTLELKVGVKVEAEGVISNGVLNANEVEARGGNAEVSGIVQSANLDNNTFTVELHSSLSPVTVQLSTSTLMEDEVGDDDQLSLLELRDEGGFVSVRGFEGDTSASTINATRVKRESEVKDVELQGIVTAQETDVSITVLGVVFPVSAVSTSYEDQNEITVDTHAEFEAITGINSTVVSIVDKIEGDGNATGIADEVEIED</sequence>
<feature type="domain" description="DUF5666" evidence="1">
    <location>
        <begin position="259"/>
        <end position="315"/>
    </location>
</feature>
<feature type="domain" description="DUF5666" evidence="1">
    <location>
        <begin position="186"/>
        <end position="243"/>
    </location>
</feature>
<organism evidence="2 3">
    <name type="scientific">endosymbiont of Galathealinum brachiosum</name>
    <dbReference type="NCBI Taxonomy" id="2200906"/>
    <lineage>
        <taxon>Bacteria</taxon>
        <taxon>Pseudomonadati</taxon>
        <taxon>Pseudomonadota</taxon>
        <taxon>Gammaproteobacteria</taxon>
        <taxon>sulfur-oxidizing symbionts</taxon>
    </lineage>
</organism>
<evidence type="ECO:0000313" key="2">
    <source>
        <dbReference type="EMBL" id="RDH85721.1"/>
    </source>
</evidence>
<keyword evidence="3" id="KW-1185">Reference proteome</keyword>
<dbReference type="InterPro" id="IPR043724">
    <property type="entry name" value="DUF5666"/>
</dbReference>
<accession>A0A370DLD6</accession>
<dbReference type="Pfam" id="PF18914">
    <property type="entry name" value="DUF5666"/>
    <property type="match status" value="5"/>
</dbReference>
<gene>
    <name evidence="2" type="ORF">DIZ80_01990</name>
</gene>
<name>A0A370DLD6_9GAMM</name>
<evidence type="ECO:0000313" key="3">
    <source>
        <dbReference type="Proteomes" id="UP000254266"/>
    </source>
</evidence>
<dbReference type="Proteomes" id="UP000254266">
    <property type="component" value="Unassembled WGS sequence"/>
</dbReference>
<protein>
    <recommendedName>
        <fullName evidence="1">DUF5666 domain-containing protein</fullName>
    </recommendedName>
</protein>
<dbReference type="AlphaFoldDB" id="A0A370DLD6"/>
<feature type="domain" description="DUF5666" evidence="1">
    <location>
        <begin position="325"/>
        <end position="399"/>
    </location>
</feature>
<reference evidence="2 3" key="1">
    <citation type="journal article" date="2018" name="ISME J.">
        <title>Endosymbiont genomes yield clues of tubeworm success.</title>
        <authorList>
            <person name="Li Y."/>
            <person name="Liles M.R."/>
            <person name="Halanych K.M."/>
        </authorList>
    </citation>
    <scope>NUCLEOTIDE SEQUENCE [LARGE SCALE GENOMIC DNA]</scope>
    <source>
        <strain evidence="2">A1464</strain>
    </source>
</reference>